<accession>A0A7W4I830</accession>
<dbReference type="Proteomes" id="UP000550787">
    <property type="component" value="Unassembled WGS sequence"/>
</dbReference>
<reference evidence="1 2" key="1">
    <citation type="submission" date="2020-04" db="EMBL/GenBank/DDBJ databases">
        <title>Description of novel Gluconacetobacter.</title>
        <authorList>
            <person name="Sombolestani A."/>
        </authorList>
    </citation>
    <scope>NUCLEOTIDE SEQUENCE [LARGE SCALE GENOMIC DNA]</scope>
    <source>
        <strain evidence="1 2">LMG 7603</strain>
    </source>
</reference>
<organism evidence="1 2">
    <name type="scientific">Gluconacetobacter diazotrophicus</name>
    <name type="common">Acetobacter diazotrophicus</name>
    <dbReference type="NCBI Taxonomy" id="33996"/>
    <lineage>
        <taxon>Bacteria</taxon>
        <taxon>Pseudomonadati</taxon>
        <taxon>Pseudomonadota</taxon>
        <taxon>Alphaproteobacteria</taxon>
        <taxon>Acetobacterales</taxon>
        <taxon>Acetobacteraceae</taxon>
        <taxon>Gluconacetobacter</taxon>
    </lineage>
</organism>
<sequence>MRDKHTPGSGPKAFHVERQHALRERLPMWTVCRPTTTDFEGMWLARMHLSLPSPEPTDLLIVGETLESVREQLPGGLTNIGRQQGDDPVIHEVWL</sequence>
<comment type="caution">
    <text evidence="1">The sequence shown here is derived from an EMBL/GenBank/DDBJ whole genome shotgun (WGS) entry which is preliminary data.</text>
</comment>
<evidence type="ECO:0000313" key="2">
    <source>
        <dbReference type="Proteomes" id="UP000550787"/>
    </source>
</evidence>
<proteinExistence type="predicted"/>
<name>A0A7W4I830_GLUDI</name>
<gene>
    <name evidence="1" type="ORF">HLH33_17160</name>
</gene>
<dbReference type="RefSeq" id="WP_183116472.1">
    <property type="nucleotide sequence ID" value="NZ_JABEQG010000053.1"/>
</dbReference>
<evidence type="ECO:0000313" key="1">
    <source>
        <dbReference type="EMBL" id="MBB2158003.1"/>
    </source>
</evidence>
<dbReference type="EMBL" id="JABEQG010000053">
    <property type="protein sequence ID" value="MBB2158003.1"/>
    <property type="molecule type" value="Genomic_DNA"/>
</dbReference>
<dbReference type="AlphaFoldDB" id="A0A7W4I830"/>
<protein>
    <submittedName>
        <fullName evidence="1">Uncharacterized protein</fullName>
    </submittedName>
</protein>